<organism evidence="2 3">
    <name type="scientific">Mucilaginibacter yixingensis</name>
    <dbReference type="NCBI Taxonomy" id="1295612"/>
    <lineage>
        <taxon>Bacteria</taxon>
        <taxon>Pseudomonadati</taxon>
        <taxon>Bacteroidota</taxon>
        <taxon>Sphingobacteriia</taxon>
        <taxon>Sphingobacteriales</taxon>
        <taxon>Sphingobacteriaceae</taxon>
        <taxon>Mucilaginibacter</taxon>
    </lineage>
</organism>
<dbReference type="Pfam" id="PF14059">
    <property type="entry name" value="DUF4251"/>
    <property type="match status" value="1"/>
</dbReference>
<evidence type="ECO:0000313" key="3">
    <source>
        <dbReference type="Proteomes" id="UP000244168"/>
    </source>
</evidence>
<gene>
    <name evidence="2" type="ORF">C8P68_104486</name>
</gene>
<reference evidence="2 3" key="1">
    <citation type="submission" date="2018-04" db="EMBL/GenBank/DDBJ databases">
        <title>Genomic Encyclopedia of Archaeal and Bacterial Type Strains, Phase II (KMG-II): from individual species to whole genera.</title>
        <authorList>
            <person name="Goeker M."/>
        </authorList>
    </citation>
    <scope>NUCLEOTIDE SEQUENCE [LARGE SCALE GENOMIC DNA]</scope>
    <source>
        <strain evidence="2 3">DSM 26809</strain>
    </source>
</reference>
<dbReference type="RefSeq" id="WP_107828928.1">
    <property type="nucleotide sequence ID" value="NZ_CP160205.1"/>
</dbReference>
<name>A0A2T5JAA0_9SPHI</name>
<dbReference type="AlphaFoldDB" id="A0A2T5JAA0"/>
<protein>
    <submittedName>
        <fullName evidence="2">Uncharacterized protein DUF4251</fullName>
    </submittedName>
</protein>
<evidence type="ECO:0000313" key="2">
    <source>
        <dbReference type="EMBL" id="PTQ96992.1"/>
    </source>
</evidence>
<dbReference type="Gene3D" id="2.40.128.410">
    <property type="match status" value="1"/>
</dbReference>
<sequence>MKPIKPILFLAAMVVAGVNITFAQSADAIKKMVDSKTFVFKALNAVVFQTAEMNLGAMGGSTSNVSNQKIQLTANAGVSVKPDSVSSNLPYFDNNEIQDNANVSTTTLNVAVNETPTKFSTQQFDYKVTQKKKGDVEVVIKPKGGEGIERYTFDINPDGTGKLEINIGDKRITYEGVAATN</sequence>
<comment type="caution">
    <text evidence="2">The sequence shown here is derived from an EMBL/GenBank/DDBJ whole genome shotgun (WGS) entry which is preliminary data.</text>
</comment>
<dbReference type="InterPro" id="IPR025347">
    <property type="entry name" value="DUF4251"/>
</dbReference>
<accession>A0A2T5JAA0</accession>
<proteinExistence type="predicted"/>
<evidence type="ECO:0000256" key="1">
    <source>
        <dbReference type="SAM" id="SignalP"/>
    </source>
</evidence>
<keyword evidence="1" id="KW-0732">Signal</keyword>
<keyword evidence="3" id="KW-1185">Reference proteome</keyword>
<dbReference type="Proteomes" id="UP000244168">
    <property type="component" value="Unassembled WGS sequence"/>
</dbReference>
<feature type="signal peptide" evidence="1">
    <location>
        <begin position="1"/>
        <end position="23"/>
    </location>
</feature>
<dbReference type="EMBL" id="QAOQ01000004">
    <property type="protein sequence ID" value="PTQ96992.1"/>
    <property type="molecule type" value="Genomic_DNA"/>
</dbReference>
<feature type="chain" id="PRO_5015482263" evidence="1">
    <location>
        <begin position="24"/>
        <end position="181"/>
    </location>
</feature>